<evidence type="ECO:0000313" key="4">
    <source>
        <dbReference type="EMBL" id="RPE09418.1"/>
    </source>
</evidence>
<evidence type="ECO:0000256" key="1">
    <source>
        <dbReference type="ARBA" id="ARBA00001913"/>
    </source>
</evidence>
<evidence type="ECO:0000256" key="3">
    <source>
        <dbReference type="ARBA" id="ARBA00022837"/>
    </source>
</evidence>
<dbReference type="GO" id="GO:0030246">
    <property type="term" value="F:carbohydrate binding"/>
    <property type="evidence" value="ECO:0007669"/>
    <property type="project" value="InterPro"/>
</dbReference>
<name>A0A3N4PP54_9BACT</name>
<sequence length="355" mass="39724">MAGEPGESIHLIFCQSFIEWAAHHRAALFYFLPAQSPFLYFAKKSMAFFIQHLQQNGFDVIELTDDEGASVQVIPALGALLHAFTIPHKNGTLNVIDSYASRAEYDAGVVSSFKSVKLSPFACRIKDAAYEWNGVKRQVQKSPIHGLLYDQAFAVILEETGSQDAVVDLEYHYSGWDPGYPFPYTCNVRYRLLAQNTLEITTSILNHHSESIPLMDGWHPYFSTGTPVDELELEFRSKEIVEFDDKLIPTGKLLPYTSFNQAKSLRGVELDNSFIVDFDQPSPLCILRDPKKHVSIEFYPSTAYPILQIYIPPHRNSIAVENLTGAPNAFNNGLGLVKLAAGESVQFATTLRVRG</sequence>
<dbReference type="PANTHER" id="PTHR10091">
    <property type="entry name" value="ALDOSE-1-EPIMERASE"/>
    <property type="match status" value="1"/>
</dbReference>
<dbReference type="GO" id="GO:0004034">
    <property type="term" value="F:aldose 1-epimerase activity"/>
    <property type="evidence" value="ECO:0007669"/>
    <property type="project" value="TreeGrafter"/>
</dbReference>
<organism evidence="4 5">
    <name type="scientific">Chitinophaga lutea</name>
    <dbReference type="NCBI Taxonomy" id="2488634"/>
    <lineage>
        <taxon>Bacteria</taxon>
        <taxon>Pseudomonadati</taxon>
        <taxon>Bacteroidota</taxon>
        <taxon>Chitinophagia</taxon>
        <taxon>Chitinophagales</taxon>
        <taxon>Chitinophagaceae</taxon>
        <taxon>Chitinophaga</taxon>
    </lineage>
</organism>
<dbReference type="Proteomes" id="UP000278351">
    <property type="component" value="Unassembled WGS sequence"/>
</dbReference>
<accession>A0A3N4PP54</accession>
<dbReference type="InterPro" id="IPR014718">
    <property type="entry name" value="GH-type_carb-bd"/>
</dbReference>
<protein>
    <submittedName>
        <fullName evidence="4">Aldose 1-epimerase</fullName>
    </submittedName>
</protein>
<dbReference type="Pfam" id="PF01263">
    <property type="entry name" value="Aldose_epim"/>
    <property type="match status" value="1"/>
</dbReference>
<dbReference type="AlphaFoldDB" id="A0A3N4PP54"/>
<dbReference type="InterPro" id="IPR011013">
    <property type="entry name" value="Gal_mutarotase_sf_dom"/>
</dbReference>
<dbReference type="Gene3D" id="2.70.98.10">
    <property type="match status" value="1"/>
</dbReference>
<proteinExistence type="predicted"/>
<dbReference type="SUPFAM" id="SSF74650">
    <property type="entry name" value="Galactose mutarotase-like"/>
    <property type="match status" value="1"/>
</dbReference>
<comment type="caution">
    <text evidence="4">The sequence shown here is derived from an EMBL/GenBank/DDBJ whole genome shotgun (WGS) entry which is preliminary data.</text>
</comment>
<comment type="cofactor">
    <cofactor evidence="1">
        <name>Ca(2+)</name>
        <dbReference type="ChEBI" id="CHEBI:29108"/>
    </cofactor>
</comment>
<dbReference type="GO" id="GO:0006006">
    <property type="term" value="P:glucose metabolic process"/>
    <property type="evidence" value="ECO:0007669"/>
    <property type="project" value="TreeGrafter"/>
</dbReference>
<reference evidence="4 5" key="1">
    <citation type="submission" date="2018-11" db="EMBL/GenBank/DDBJ databases">
        <title>Chitinophaga lutea sp.nov., isolate from arsenic contaminated soil.</title>
        <authorList>
            <person name="Zong Y."/>
        </authorList>
    </citation>
    <scope>NUCLEOTIDE SEQUENCE [LARGE SCALE GENOMIC DNA]</scope>
    <source>
        <strain evidence="4 5">ZY74</strain>
    </source>
</reference>
<dbReference type="PANTHER" id="PTHR10091:SF0">
    <property type="entry name" value="GALACTOSE MUTAROTASE"/>
    <property type="match status" value="1"/>
</dbReference>
<dbReference type="CDD" id="cd01081">
    <property type="entry name" value="Aldose_epim"/>
    <property type="match status" value="1"/>
</dbReference>
<dbReference type="EMBL" id="RPDH01000002">
    <property type="protein sequence ID" value="RPE09418.1"/>
    <property type="molecule type" value="Genomic_DNA"/>
</dbReference>
<dbReference type="GO" id="GO:0033499">
    <property type="term" value="P:galactose catabolic process via UDP-galactose, Leloir pathway"/>
    <property type="evidence" value="ECO:0007669"/>
    <property type="project" value="TreeGrafter"/>
</dbReference>
<gene>
    <name evidence="4" type="ORF">EGT74_20705</name>
</gene>
<evidence type="ECO:0000313" key="5">
    <source>
        <dbReference type="Proteomes" id="UP000278351"/>
    </source>
</evidence>
<evidence type="ECO:0000256" key="2">
    <source>
        <dbReference type="ARBA" id="ARBA00011245"/>
    </source>
</evidence>
<keyword evidence="5" id="KW-1185">Reference proteome</keyword>
<comment type="subunit">
    <text evidence="2">Monomer.</text>
</comment>
<dbReference type="InterPro" id="IPR008183">
    <property type="entry name" value="Aldose_1/G6P_1-epimerase"/>
</dbReference>
<keyword evidence="3" id="KW-0106">Calcium</keyword>